<evidence type="ECO:0000313" key="1">
    <source>
        <dbReference type="EMBL" id="OHT21727.1"/>
    </source>
</evidence>
<protein>
    <submittedName>
        <fullName evidence="1">Uncharacterized protein</fullName>
    </submittedName>
</protein>
<dbReference type="AlphaFoldDB" id="A0A1S1HI21"/>
<gene>
    <name evidence="1" type="ORF">BHE75_03738</name>
</gene>
<accession>A0A1S1HI21</accession>
<comment type="caution">
    <text evidence="1">The sequence shown here is derived from an EMBL/GenBank/DDBJ whole genome shotgun (WGS) entry which is preliminary data.</text>
</comment>
<evidence type="ECO:0000313" key="2">
    <source>
        <dbReference type="Proteomes" id="UP000179467"/>
    </source>
</evidence>
<organism evidence="1 2">
    <name type="scientific">Edaphosphingomonas haloaromaticamans</name>
    <dbReference type="NCBI Taxonomy" id="653954"/>
    <lineage>
        <taxon>Bacteria</taxon>
        <taxon>Pseudomonadati</taxon>
        <taxon>Pseudomonadota</taxon>
        <taxon>Alphaproteobacteria</taxon>
        <taxon>Sphingomonadales</taxon>
        <taxon>Rhizorhabdaceae</taxon>
        <taxon>Edaphosphingomonas</taxon>
    </lineage>
</organism>
<dbReference type="EMBL" id="MIPT01000001">
    <property type="protein sequence ID" value="OHT21727.1"/>
    <property type="molecule type" value="Genomic_DNA"/>
</dbReference>
<sequence length="29" mass="3510">MKLKRSASPRLKRYADEIDRVQRDLYGED</sequence>
<dbReference type="Proteomes" id="UP000179467">
    <property type="component" value="Unassembled WGS sequence"/>
</dbReference>
<name>A0A1S1HI21_9SPHN</name>
<keyword evidence="2" id="KW-1185">Reference proteome</keyword>
<proteinExistence type="predicted"/>
<reference evidence="1 2" key="1">
    <citation type="submission" date="2016-09" db="EMBL/GenBank/DDBJ databases">
        <title>Metabolic pathway, cell adaptation mechanisms and a novel monoxygenase revealed through proteogenomic-transcription analysis of a Sphingomonas haloaromaticamans strain degrading the fungicide ortho-phenylphenol.</title>
        <authorList>
            <person name="Perruchon C."/>
            <person name="Papadopoulou E.S."/>
            <person name="Rousidou C."/>
            <person name="Vasileiadis S."/>
            <person name="Tanou G."/>
            <person name="Amoutzias G."/>
            <person name="Molassiotis A."/>
            <person name="Karpouzas D.G."/>
        </authorList>
    </citation>
    <scope>NUCLEOTIDE SEQUENCE [LARGE SCALE GENOMIC DNA]</scope>
    <source>
        <strain evidence="1 2">P3</strain>
    </source>
</reference>